<gene>
    <name evidence="4" type="primary">rsd</name>
    <name evidence="6" type="ORF">JJB79_18660</name>
</gene>
<comment type="caution">
    <text evidence="6">The sequence shown here is derived from an EMBL/GenBank/DDBJ whole genome shotgun (WGS) entry which is preliminary data.</text>
</comment>
<keyword evidence="3 4" id="KW-0804">Transcription</keyword>
<reference evidence="6 7" key="1">
    <citation type="submission" date="2021-01" db="EMBL/GenBank/DDBJ databases">
        <title>Complete genome sequence of Pantoea eucrina OB49, a heavy metal tolerant bacterium with PGPR potential isolated from wheat in Algeria.</title>
        <authorList>
            <person name="Lekired A."/>
            <person name="Ouzari I.H."/>
        </authorList>
    </citation>
    <scope>NUCLEOTIDE SEQUENCE [LARGE SCALE GENOMIC DNA]</scope>
    <source>
        <strain evidence="6 7">OB49</strain>
    </source>
</reference>
<evidence type="ECO:0000256" key="3">
    <source>
        <dbReference type="ARBA" id="ARBA00023163"/>
    </source>
</evidence>
<dbReference type="EMBL" id="JAFCXS010000023">
    <property type="protein sequence ID" value="MBM0749409.1"/>
    <property type="molecule type" value="Genomic_DNA"/>
</dbReference>
<organism evidence="6 7">
    <name type="scientific">Pantoea eucrina</name>
    <dbReference type="NCBI Taxonomy" id="472693"/>
    <lineage>
        <taxon>Bacteria</taxon>
        <taxon>Pseudomonadati</taxon>
        <taxon>Pseudomonadota</taxon>
        <taxon>Gammaproteobacteria</taxon>
        <taxon>Enterobacterales</taxon>
        <taxon>Erwiniaceae</taxon>
        <taxon>Pantoea</taxon>
    </lineage>
</organism>
<name>A0ABS1ZAE1_9GAMM</name>
<comment type="subcellular location">
    <subcellularLocation>
        <location evidence="4">Cytoplasm</location>
    </subcellularLocation>
</comment>
<protein>
    <recommendedName>
        <fullName evidence="4">Regulator of sigma D</fullName>
    </recommendedName>
</protein>
<proteinExistence type="inferred from homology"/>
<evidence type="ECO:0000256" key="1">
    <source>
        <dbReference type="ARBA" id="ARBA00022490"/>
    </source>
</evidence>
<dbReference type="InterPro" id="IPR023785">
    <property type="entry name" value="Sigma70_reg_Rsd"/>
</dbReference>
<evidence type="ECO:0000313" key="6">
    <source>
        <dbReference type="EMBL" id="MBM0749409.1"/>
    </source>
</evidence>
<dbReference type="NCBIfam" id="NF008723">
    <property type="entry name" value="PRK11718.1"/>
    <property type="match status" value="1"/>
</dbReference>
<dbReference type="PIRSF" id="PIRSF016548">
    <property type="entry name" value="Rsd_AlgQ"/>
    <property type="match status" value="1"/>
</dbReference>
<keyword evidence="2 4" id="KW-0805">Transcription regulation</keyword>
<evidence type="ECO:0000256" key="4">
    <source>
        <dbReference type="HAMAP-Rule" id="MF_01181"/>
    </source>
</evidence>
<comment type="function">
    <text evidence="4">Binds RpoD and negatively regulates RpoD-mediated transcription activation by preventing the interaction between the primary sigma factor RpoD with the catalytic core of the RNA polymerase and with promoter DNA. May be involved in replacement of the RNA polymerase sigma subunit from RpoD to RpoS during the transition from exponential growth to the stationary phase.</text>
</comment>
<evidence type="ECO:0000313" key="7">
    <source>
        <dbReference type="Proteomes" id="UP000809137"/>
    </source>
</evidence>
<evidence type="ECO:0000256" key="5">
    <source>
        <dbReference type="RuleBase" id="RU004409"/>
    </source>
</evidence>
<keyword evidence="7" id="KW-1185">Reference proteome</keyword>
<dbReference type="Proteomes" id="UP000809137">
    <property type="component" value="Unassembled WGS sequence"/>
</dbReference>
<dbReference type="InterPro" id="IPR038309">
    <property type="entry name" value="Rsd/AlgQ_sf"/>
</dbReference>
<dbReference type="InterPro" id="IPR007448">
    <property type="entry name" value="Sigma70_reg_Rsd_AlgQ"/>
</dbReference>
<dbReference type="GeneID" id="84689917"/>
<dbReference type="Gene3D" id="1.20.120.1370">
    <property type="entry name" value="Regulator of RNA polymerase sigma(70) subunit, domain 4"/>
    <property type="match status" value="1"/>
</dbReference>
<evidence type="ECO:0000256" key="2">
    <source>
        <dbReference type="ARBA" id="ARBA00023015"/>
    </source>
</evidence>
<dbReference type="HAMAP" id="MF_01181">
    <property type="entry name" value="Rsd"/>
    <property type="match status" value="1"/>
</dbReference>
<dbReference type="Pfam" id="PF04353">
    <property type="entry name" value="Rsd_AlgQ"/>
    <property type="match status" value="1"/>
</dbReference>
<dbReference type="RefSeq" id="WP_039381841.1">
    <property type="nucleotide sequence ID" value="NZ_CP083448.1"/>
</dbReference>
<accession>A0ABS1ZAE1</accession>
<sequence>MLTQLDNLTRRVGGGNELVDTWLRARRNLLVTYYELIGIKPNKEALAALNEQALDDFCHTLVDYLSTGHFSMYERIIKDLQGDSPLVAAAHLYPALESNTDRIMQLYDSHLQQAITDENCVEFQQALSEVGETLASRFSLEDKLIQMAWDNQLVSPPVANDSVIARPA</sequence>
<comment type="subunit">
    <text evidence="4">Interacts with RpoD.</text>
</comment>
<keyword evidence="1 4" id="KW-0963">Cytoplasm</keyword>
<comment type="similarity">
    <text evidence="4 5">Belongs to the Rsd/AlgQ family.</text>
</comment>